<evidence type="ECO:0000256" key="1">
    <source>
        <dbReference type="SAM" id="MobiDB-lite"/>
    </source>
</evidence>
<keyword evidence="4" id="KW-1185">Reference proteome</keyword>
<name>A0A2U9P2L4_STRAS</name>
<organism evidence="3 4">
    <name type="scientific">Streptomyces actuosus</name>
    <dbReference type="NCBI Taxonomy" id="1885"/>
    <lineage>
        <taxon>Bacteria</taxon>
        <taxon>Bacillati</taxon>
        <taxon>Actinomycetota</taxon>
        <taxon>Actinomycetes</taxon>
        <taxon>Kitasatosporales</taxon>
        <taxon>Streptomycetaceae</taxon>
        <taxon>Streptomyces</taxon>
    </lineage>
</organism>
<feature type="region of interest" description="Disordered" evidence="1">
    <location>
        <begin position="33"/>
        <end position="54"/>
    </location>
</feature>
<dbReference type="AlphaFoldDB" id="A0A2U9P2L4"/>
<sequence>MRLPSRAATRAAFAVAALPLALSLAACSSGSSGSSGSDGKASAPSKPANPNAGVLTGTQLKQALAPSSLMPKGVTPVADGTADSGDEFIAPPAKTAGKTDCAKFGNTYWLDITGLKGGVSFAQSDHAKQPDQAEEITQELDGFRGTTAQAVMKDVRAAVAACPTWIDTSTHAKVKVTGKETPGLGDEAYTITLTSSAWENGSTLIAARVGTSVLTLMSTAGSDNGAAAGQKVAAHVVKSLRTQKPKSS</sequence>
<dbReference type="PROSITE" id="PS51257">
    <property type="entry name" value="PROKAR_LIPOPROTEIN"/>
    <property type="match status" value="1"/>
</dbReference>
<dbReference type="RefSeq" id="WP_110628635.1">
    <property type="nucleotide sequence ID" value="NZ_CP029788.1"/>
</dbReference>
<evidence type="ECO:0008006" key="5">
    <source>
        <dbReference type="Google" id="ProtNLM"/>
    </source>
</evidence>
<protein>
    <recommendedName>
        <fullName evidence="5">Sensor domain-containing protein</fullName>
    </recommendedName>
</protein>
<dbReference type="OrthoDB" id="3853694at2"/>
<dbReference type="Proteomes" id="UP000247634">
    <property type="component" value="Chromosome"/>
</dbReference>
<feature type="compositionally biased region" description="Low complexity" evidence="1">
    <location>
        <begin position="33"/>
        <end position="53"/>
    </location>
</feature>
<feature type="signal peptide" evidence="2">
    <location>
        <begin position="1"/>
        <end position="28"/>
    </location>
</feature>
<dbReference type="EMBL" id="CP029788">
    <property type="protein sequence ID" value="AWT43723.1"/>
    <property type="molecule type" value="Genomic_DNA"/>
</dbReference>
<reference evidence="3 4" key="1">
    <citation type="submission" date="2018-06" db="EMBL/GenBank/DDBJ databases">
        <title>The complete genome sequence of a nosiheptide producer Streptomyces actuosus ATCC 25421: deducing the ability of producing a new class III lantibiotics.</title>
        <authorList>
            <person name="Liu W."/>
            <person name="Sun F."/>
            <person name="Hu Y."/>
        </authorList>
    </citation>
    <scope>NUCLEOTIDE SEQUENCE [LARGE SCALE GENOMIC DNA]</scope>
    <source>
        <strain evidence="3 4">ATCC 25421</strain>
    </source>
</reference>
<feature type="chain" id="PRO_5038807864" description="Sensor domain-containing protein" evidence="2">
    <location>
        <begin position="29"/>
        <end position="248"/>
    </location>
</feature>
<gene>
    <name evidence="3" type="ORF">DMT42_16300</name>
</gene>
<dbReference type="KEGG" id="sact:DMT42_16300"/>
<evidence type="ECO:0000313" key="4">
    <source>
        <dbReference type="Proteomes" id="UP000247634"/>
    </source>
</evidence>
<evidence type="ECO:0000313" key="3">
    <source>
        <dbReference type="EMBL" id="AWT43723.1"/>
    </source>
</evidence>
<proteinExistence type="predicted"/>
<keyword evidence="2" id="KW-0732">Signal</keyword>
<accession>A0A2U9P2L4</accession>
<evidence type="ECO:0000256" key="2">
    <source>
        <dbReference type="SAM" id="SignalP"/>
    </source>
</evidence>